<dbReference type="CDD" id="cd16914">
    <property type="entry name" value="EcfT"/>
    <property type="match status" value="1"/>
</dbReference>
<gene>
    <name evidence="6" type="ORF">PB1_04735</name>
</gene>
<evidence type="ECO:0000256" key="1">
    <source>
        <dbReference type="ARBA" id="ARBA00004141"/>
    </source>
</evidence>
<protein>
    <submittedName>
        <fullName evidence="6">Cobalt/nickel transport system permease protein</fullName>
    </submittedName>
</protein>
<name>I3E6U0_BACMT</name>
<sequence length="255" mass="28748">MRSISLFAERTSVIHDIDPISKLYYILFSILVPIILPRFIISIICIGLSIALLLIAKVFRKTLPVFGFVFLILVTVVIIQGLFKPDNETALFHIGPFTIYKEGLLHALKITFRVINIVGAFMILVLTTKPSDLVESLVRKGLSPRIGYVIISVFQIIPEMMASMSTITDAQRARGMETEGKLRVRIRAFFPLIGPVVLGSLINTKERAMALEVRGFNSRTPKTYLYDEKKYAYSKEIQRGILIVIVSALAWRIFA</sequence>
<evidence type="ECO:0000256" key="4">
    <source>
        <dbReference type="ARBA" id="ARBA00023136"/>
    </source>
</evidence>
<dbReference type="PANTHER" id="PTHR33514">
    <property type="entry name" value="PROTEIN ABCI12, CHLOROPLASTIC"/>
    <property type="match status" value="1"/>
</dbReference>
<keyword evidence="3 5" id="KW-1133">Transmembrane helix</keyword>
<feature type="transmembrane region" description="Helical" evidence="5">
    <location>
        <begin position="184"/>
        <end position="202"/>
    </location>
</feature>
<accession>I3E6U0</accession>
<evidence type="ECO:0000256" key="5">
    <source>
        <dbReference type="SAM" id="Phobius"/>
    </source>
</evidence>
<dbReference type="Proteomes" id="UP000010523">
    <property type="component" value="Unassembled WGS sequence"/>
</dbReference>
<comment type="subcellular location">
    <subcellularLocation>
        <location evidence="1">Membrane</location>
        <topology evidence="1">Multi-pass membrane protein</topology>
    </subcellularLocation>
</comment>
<dbReference type="EMBL" id="AFEU01000001">
    <property type="protein sequence ID" value="EIJ82211.1"/>
    <property type="molecule type" value="Genomic_DNA"/>
</dbReference>
<evidence type="ECO:0000313" key="6">
    <source>
        <dbReference type="EMBL" id="EIJ82211.1"/>
    </source>
</evidence>
<feature type="transmembrane region" description="Helical" evidence="5">
    <location>
        <begin position="103"/>
        <end position="126"/>
    </location>
</feature>
<dbReference type="Pfam" id="PF02361">
    <property type="entry name" value="CbiQ"/>
    <property type="match status" value="1"/>
</dbReference>
<dbReference type="STRING" id="997296.PB1_04735"/>
<organism evidence="6 7">
    <name type="scientific">Bacillus methanolicus PB1</name>
    <dbReference type="NCBI Taxonomy" id="997296"/>
    <lineage>
        <taxon>Bacteria</taxon>
        <taxon>Bacillati</taxon>
        <taxon>Bacillota</taxon>
        <taxon>Bacilli</taxon>
        <taxon>Bacillales</taxon>
        <taxon>Bacillaceae</taxon>
        <taxon>Bacillus</taxon>
    </lineage>
</organism>
<evidence type="ECO:0000313" key="7">
    <source>
        <dbReference type="Proteomes" id="UP000010523"/>
    </source>
</evidence>
<feature type="transmembrane region" description="Helical" evidence="5">
    <location>
        <begin position="146"/>
        <end position="164"/>
    </location>
</feature>
<dbReference type="OrthoDB" id="166227at2"/>
<dbReference type="eggNOG" id="COG0619">
    <property type="taxonomic scope" value="Bacteria"/>
</dbReference>
<keyword evidence="7" id="KW-1185">Reference proteome</keyword>
<reference evidence="6 7" key="1">
    <citation type="journal article" date="2012" name="Appl. Environ. Microbiol.">
        <title>Genome Sequence of Thermotolerant Bacillus methanolicus: Features and Regulation Related to Methylotrophy and Production of L-Lysine and L-Glutamate from Methanol.</title>
        <authorList>
            <person name="Heggeset T.M."/>
            <person name="Krog A."/>
            <person name="Balzer S."/>
            <person name="Wentzel A."/>
            <person name="Ellingsen T.E."/>
            <person name="Brautaset T."/>
        </authorList>
    </citation>
    <scope>NUCLEOTIDE SEQUENCE [LARGE SCALE GENOMIC DNA]</scope>
    <source>
        <strain evidence="6 7">PB1</strain>
    </source>
</reference>
<dbReference type="PATRIC" id="fig|997296.3.peg.1029"/>
<keyword evidence="2 5" id="KW-0812">Transmembrane</keyword>
<evidence type="ECO:0000256" key="2">
    <source>
        <dbReference type="ARBA" id="ARBA00022692"/>
    </source>
</evidence>
<dbReference type="RefSeq" id="WP_003351018.1">
    <property type="nucleotide sequence ID" value="NZ_AFEU01000001.1"/>
</dbReference>
<dbReference type="InterPro" id="IPR003339">
    <property type="entry name" value="ABC/ECF_trnsptr_transmembrane"/>
</dbReference>
<evidence type="ECO:0000256" key="3">
    <source>
        <dbReference type="ARBA" id="ARBA00022989"/>
    </source>
</evidence>
<dbReference type="PANTHER" id="PTHR33514:SF13">
    <property type="entry name" value="PROTEIN ABCI12, CHLOROPLASTIC"/>
    <property type="match status" value="1"/>
</dbReference>
<feature type="transmembrane region" description="Helical" evidence="5">
    <location>
        <begin position="63"/>
        <end position="83"/>
    </location>
</feature>
<comment type="caution">
    <text evidence="6">The sequence shown here is derived from an EMBL/GenBank/DDBJ whole genome shotgun (WGS) entry which is preliminary data.</text>
</comment>
<dbReference type="AlphaFoldDB" id="I3E6U0"/>
<feature type="transmembrane region" description="Helical" evidence="5">
    <location>
        <begin position="23"/>
        <end position="56"/>
    </location>
</feature>
<dbReference type="GO" id="GO:0005886">
    <property type="term" value="C:plasma membrane"/>
    <property type="evidence" value="ECO:0007669"/>
    <property type="project" value="UniProtKB-ARBA"/>
</dbReference>
<proteinExistence type="predicted"/>
<keyword evidence="4 5" id="KW-0472">Membrane</keyword>